<sequence>MSCLNCLSVKPIQDTGKIVIKSTRDSTGKRLEYLSVCLNLFRQEGIFIFWYTRKRELLNVLNLLEASLSPEDKAHVLVSWDGPEEEDCTETTTSILLEQYIQRIRRSDIVEIIEQKKFTNHLQPIALMSNRRVIGYEFLLRASPDGNPFSPGPLFEQARETGLHSFLDRSARISAIKTSGRLLPKGIKRFINFLPSSIYNPKYCLSHTLAAIEEYQLDPADFVFEMVENEKIDDSGHLLSIFEVLKNSGIQVALDDVGAGFATPDLIRDLKPDYVKMDRSLISYCDIHTDKRERIKEIIGLAQSCGATVLAEGIERWEEWQCCKELGVSLAQGYLLGKPAPEPLSVPFIDKENV</sequence>
<dbReference type="InterPro" id="IPR035919">
    <property type="entry name" value="EAL_sf"/>
</dbReference>
<dbReference type="PROSITE" id="PS50883">
    <property type="entry name" value="EAL"/>
    <property type="match status" value="1"/>
</dbReference>
<dbReference type="GeneID" id="64220298"/>
<dbReference type="SUPFAM" id="SSF141868">
    <property type="entry name" value="EAL domain-like"/>
    <property type="match status" value="1"/>
</dbReference>
<dbReference type="GO" id="GO:0071111">
    <property type="term" value="F:cyclic-guanylate-specific phosphodiesterase activity"/>
    <property type="evidence" value="ECO:0007669"/>
    <property type="project" value="InterPro"/>
</dbReference>
<dbReference type="AlphaFoldDB" id="A0A1V0URE4"/>
<dbReference type="RefSeq" id="WP_023484445.1">
    <property type="nucleotide sequence ID" value="NZ_CP019794.1"/>
</dbReference>
<dbReference type="PANTHER" id="PTHR33121:SF15">
    <property type="entry name" value="BLUE LIGHT- AND TEMPERATURE-REGULATED ANTIREPRESSOR BLUF"/>
    <property type="match status" value="1"/>
</dbReference>
<protein>
    <submittedName>
        <fullName evidence="1">Uncharacterized protein</fullName>
    </submittedName>
</protein>
<evidence type="ECO:0000313" key="1">
    <source>
        <dbReference type="EMBL" id="ARF67687.1"/>
    </source>
</evidence>
<evidence type="ECO:0000313" key="2">
    <source>
        <dbReference type="Proteomes" id="UP000192727"/>
    </source>
</evidence>
<gene>
    <name evidence="1" type="ORF">B7C51_07410</name>
</gene>
<proteinExistence type="predicted"/>
<dbReference type="PANTHER" id="PTHR33121">
    <property type="entry name" value="CYCLIC DI-GMP PHOSPHODIESTERASE PDEF"/>
    <property type="match status" value="1"/>
</dbReference>
<organism evidence="1 2">
    <name type="scientific">Paenibacillus larvae subsp. pulvifaciens</name>
    <dbReference type="NCBI Taxonomy" id="1477"/>
    <lineage>
        <taxon>Bacteria</taxon>
        <taxon>Bacillati</taxon>
        <taxon>Bacillota</taxon>
        <taxon>Bacilli</taxon>
        <taxon>Bacillales</taxon>
        <taxon>Paenibacillaceae</taxon>
        <taxon>Paenibacillus</taxon>
    </lineage>
</organism>
<dbReference type="InterPro" id="IPR001633">
    <property type="entry name" value="EAL_dom"/>
</dbReference>
<reference evidence="1 2" key="1">
    <citation type="submission" date="2017-03" db="EMBL/GenBank/DDBJ databases">
        <title>Paenibacillus larvae genome sequencing.</title>
        <authorList>
            <person name="Dingman D.W."/>
        </authorList>
    </citation>
    <scope>NUCLEOTIDE SEQUENCE [LARGE SCALE GENOMIC DNA]</scope>
    <source>
        <strain evidence="1 2">SAG 10367</strain>
    </source>
</reference>
<dbReference type="InterPro" id="IPR050706">
    <property type="entry name" value="Cyclic-di-GMP_PDE-like"/>
</dbReference>
<dbReference type="Pfam" id="PF00563">
    <property type="entry name" value="EAL"/>
    <property type="match status" value="1"/>
</dbReference>
<dbReference type="EMBL" id="CP020557">
    <property type="protein sequence ID" value="ARF67687.1"/>
    <property type="molecule type" value="Genomic_DNA"/>
</dbReference>
<name>A0A1V0URE4_9BACL</name>
<dbReference type="Gene3D" id="3.20.20.450">
    <property type="entry name" value="EAL domain"/>
    <property type="match status" value="1"/>
</dbReference>
<dbReference type="CDD" id="cd01948">
    <property type="entry name" value="EAL"/>
    <property type="match status" value="1"/>
</dbReference>
<accession>A0A1V0URE4</accession>
<dbReference type="SMART" id="SM00052">
    <property type="entry name" value="EAL"/>
    <property type="match status" value="1"/>
</dbReference>
<dbReference type="Proteomes" id="UP000192727">
    <property type="component" value="Chromosome"/>
</dbReference>